<feature type="transmembrane region" description="Helical" evidence="13">
    <location>
        <begin position="252"/>
        <end position="270"/>
    </location>
</feature>
<feature type="transmembrane region" description="Helical" evidence="13">
    <location>
        <begin position="99"/>
        <end position="119"/>
    </location>
</feature>
<evidence type="ECO:0000256" key="10">
    <source>
        <dbReference type="ARBA" id="ARBA00023201"/>
    </source>
</evidence>
<dbReference type="Gene3D" id="1.20.1730.10">
    <property type="entry name" value="Sodium/glucose cotransporter"/>
    <property type="match status" value="1"/>
</dbReference>
<reference evidence="14 15" key="1">
    <citation type="journal article" date="2010" name="Science">
        <title>Genomic comparison of the ants Camponotus floridanus and Harpegnathos saltator.</title>
        <authorList>
            <person name="Bonasio R."/>
            <person name="Zhang G."/>
            <person name="Ye C."/>
            <person name="Mutti N.S."/>
            <person name="Fang X."/>
            <person name="Qin N."/>
            <person name="Donahue G."/>
            <person name="Yang P."/>
            <person name="Li Q."/>
            <person name="Li C."/>
            <person name="Zhang P."/>
            <person name="Huang Z."/>
            <person name="Berger S.L."/>
            <person name="Reinberg D."/>
            <person name="Wang J."/>
            <person name="Liebig J."/>
        </authorList>
    </citation>
    <scope>NUCLEOTIDE SEQUENCE [LARGE SCALE GENOMIC DNA]</scope>
    <source>
        <strain evidence="14 15">R22 G/1</strain>
    </source>
</reference>
<dbReference type="OrthoDB" id="6132759at2759"/>
<dbReference type="CDD" id="cd11492">
    <property type="entry name" value="SLC5sbd_NIS-SMVT"/>
    <property type="match status" value="1"/>
</dbReference>
<evidence type="ECO:0000256" key="2">
    <source>
        <dbReference type="ARBA" id="ARBA00006434"/>
    </source>
</evidence>
<feature type="transmembrane region" description="Helical" evidence="13">
    <location>
        <begin position="140"/>
        <end position="159"/>
    </location>
</feature>
<dbReference type="GO" id="GO:0015293">
    <property type="term" value="F:symporter activity"/>
    <property type="evidence" value="ECO:0007669"/>
    <property type="project" value="TreeGrafter"/>
</dbReference>
<evidence type="ECO:0000256" key="1">
    <source>
        <dbReference type="ARBA" id="ARBA00004651"/>
    </source>
</evidence>
<feature type="transmembrane region" description="Helical" evidence="13">
    <location>
        <begin position="202"/>
        <end position="219"/>
    </location>
</feature>
<dbReference type="PANTHER" id="PTHR42985">
    <property type="entry name" value="SODIUM-COUPLED MONOCARBOXYLATE TRANSPORTER"/>
    <property type="match status" value="1"/>
</dbReference>
<dbReference type="InterPro" id="IPR038377">
    <property type="entry name" value="Na/Glc_symporter_sf"/>
</dbReference>
<organism evidence="15">
    <name type="scientific">Harpegnathos saltator</name>
    <name type="common">Jerdon's jumping ant</name>
    <dbReference type="NCBI Taxonomy" id="610380"/>
    <lineage>
        <taxon>Eukaryota</taxon>
        <taxon>Metazoa</taxon>
        <taxon>Ecdysozoa</taxon>
        <taxon>Arthropoda</taxon>
        <taxon>Hexapoda</taxon>
        <taxon>Insecta</taxon>
        <taxon>Pterygota</taxon>
        <taxon>Neoptera</taxon>
        <taxon>Endopterygota</taxon>
        <taxon>Hymenoptera</taxon>
        <taxon>Apocrita</taxon>
        <taxon>Aculeata</taxon>
        <taxon>Formicoidea</taxon>
        <taxon>Formicidae</taxon>
        <taxon>Ponerinae</taxon>
        <taxon>Ponerini</taxon>
        <taxon>Harpegnathos</taxon>
    </lineage>
</organism>
<keyword evidence="10" id="KW-0739">Sodium transport</keyword>
<dbReference type="InterPro" id="IPR001734">
    <property type="entry name" value="Na/solute_symporter"/>
</dbReference>
<evidence type="ECO:0000256" key="6">
    <source>
        <dbReference type="ARBA" id="ARBA00022989"/>
    </source>
</evidence>
<feature type="transmembrane region" description="Helical" evidence="13">
    <location>
        <begin position="455"/>
        <end position="476"/>
    </location>
</feature>
<gene>
    <name evidence="14" type="ORF">EAI_12669</name>
</gene>
<dbReference type="STRING" id="610380.E2C547"/>
<proteinExistence type="inferred from homology"/>
<feature type="transmembrane region" description="Helical" evidence="13">
    <location>
        <begin position="393"/>
        <end position="415"/>
    </location>
</feature>
<dbReference type="NCBIfam" id="TIGR00813">
    <property type="entry name" value="sss"/>
    <property type="match status" value="1"/>
</dbReference>
<feature type="transmembrane region" description="Helical" evidence="13">
    <location>
        <begin position="68"/>
        <end position="87"/>
    </location>
</feature>
<feature type="region of interest" description="Disordered" evidence="12">
    <location>
        <begin position="674"/>
        <end position="694"/>
    </location>
</feature>
<keyword evidence="4" id="KW-1003">Cell membrane</keyword>
<keyword evidence="8" id="KW-0406">Ion transport</keyword>
<name>E2C547_HARSA</name>
<accession>E2C547</accession>
<feature type="transmembrane region" description="Helical" evidence="13">
    <location>
        <begin position="291"/>
        <end position="316"/>
    </location>
</feature>
<evidence type="ECO:0000256" key="9">
    <source>
        <dbReference type="ARBA" id="ARBA00023136"/>
    </source>
</evidence>
<dbReference type="PANTHER" id="PTHR42985:SF21">
    <property type="entry name" value="SODIUM-DEPENDENT MULTIVITAMIN TRANSPORTER-LIKE PROTEIN"/>
    <property type="match status" value="1"/>
</dbReference>
<keyword evidence="15" id="KW-1185">Reference proteome</keyword>
<feature type="transmembrane region" description="Helical" evidence="13">
    <location>
        <begin position="587"/>
        <end position="605"/>
    </location>
</feature>
<dbReference type="InterPro" id="IPR051163">
    <property type="entry name" value="Sodium:Solute_Symporter_SSF"/>
</dbReference>
<evidence type="ECO:0000256" key="7">
    <source>
        <dbReference type="ARBA" id="ARBA00023053"/>
    </source>
</evidence>
<evidence type="ECO:0000313" key="14">
    <source>
        <dbReference type="EMBL" id="EFN76955.1"/>
    </source>
</evidence>
<feature type="transmembrane region" description="Helical" evidence="13">
    <location>
        <begin position="27"/>
        <end position="47"/>
    </location>
</feature>
<evidence type="ECO:0000256" key="4">
    <source>
        <dbReference type="ARBA" id="ARBA00022475"/>
    </source>
</evidence>
<evidence type="ECO:0000256" key="12">
    <source>
        <dbReference type="SAM" id="MobiDB-lite"/>
    </source>
</evidence>
<dbReference type="InParanoid" id="E2C547"/>
<feature type="transmembrane region" description="Helical" evidence="13">
    <location>
        <begin position="526"/>
        <end position="548"/>
    </location>
</feature>
<dbReference type="GO" id="GO:0005886">
    <property type="term" value="C:plasma membrane"/>
    <property type="evidence" value="ECO:0007669"/>
    <property type="project" value="UniProtKB-SubCell"/>
</dbReference>
<keyword evidence="9 13" id="KW-0472">Membrane</keyword>
<dbReference type="OMA" id="QNCVQRF"/>
<dbReference type="PROSITE" id="PS50283">
    <property type="entry name" value="NA_SOLUT_SYMP_3"/>
    <property type="match status" value="1"/>
</dbReference>
<keyword evidence="3" id="KW-0813">Transport</keyword>
<dbReference type="Proteomes" id="UP000008237">
    <property type="component" value="Unassembled WGS sequence"/>
</dbReference>
<keyword evidence="6 13" id="KW-1133">Transmembrane helix</keyword>
<evidence type="ECO:0000313" key="15">
    <source>
        <dbReference type="Proteomes" id="UP000008237"/>
    </source>
</evidence>
<feature type="transmembrane region" description="Helical" evidence="13">
    <location>
        <begin position="171"/>
        <end position="190"/>
    </location>
</feature>
<evidence type="ECO:0000256" key="11">
    <source>
        <dbReference type="RuleBase" id="RU362091"/>
    </source>
</evidence>
<keyword evidence="7" id="KW-0915">Sodium</keyword>
<evidence type="ECO:0000256" key="8">
    <source>
        <dbReference type="ARBA" id="ARBA00023065"/>
    </source>
</evidence>
<dbReference type="GO" id="GO:0006814">
    <property type="term" value="P:sodium ion transport"/>
    <property type="evidence" value="ECO:0007669"/>
    <property type="project" value="UniProtKB-KW"/>
</dbReference>
<dbReference type="EMBL" id="GL452737">
    <property type="protein sequence ID" value="EFN76955.1"/>
    <property type="molecule type" value="Genomic_DNA"/>
</dbReference>
<dbReference type="AlphaFoldDB" id="E2C547"/>
<evidence type="ECO:0000256" key="3">
    <source>
        <dbReference type="ARBA" id="ARBA00022448"/>
    </source>
</evidence>
<evidence type="ECO:0000256" key="13">
    <source>
        <dbReference type="SAM" id="Phobius"/>
    </source>
</evidence>
<evidence type="ECO:0000256" key="5">
    <source>
        <dbReference type="ARBA" id="ARBA00022692"/>
    </source>
</evidence>
<sequence length="694" mass="77127">MENILTTSSPLNETDIFNRSSFGWLDYTFFCLVLLSSLAIGVYYGLFTKQDTTIEYLLAGRRMKNFPIAMSIAMSNFSTVTMIGIPTEVFLQGTQYSSFIYMSIISVIIIIHIFLPVFYNLQLTSLFEYLELRFNKSIRILSSLLFTLSLFLYVPIVIYGPALVFAQVTNLDIHIIILVISISCIVYTTIGGLKAVVFSDTLQFMICLIGLFAIIEMGLETIGGVKEVWRIADEGGRLIFFNMNPSPLERNSFWATTFGITATWLCHIGIHPGMVQRYLAVPTEKDAKLNIVISSLAIVTIQLIAIFVGLVIFAMYHNCDPMLTKAIKYPDQILSYYVMDVAGHLSGLPGLFVAALLSSGLAVLSTNLNTISGTIFEDFIRPYLSNNMKKEHIILNIMKGISVICGVLAVSLVLLVEKLGTIFQIGISMRSVTDGPLLGFFVLGTMVPWANAKGAMVGGCFSLVFMLWLVGGAEWYTINGRLKQPSLPTSMDGCPYPLNKTMSIATTMNPVETDPDEPMVLFQISFLYFALIGATIVVVIGTVASYFFGMNLKAVNPDHISPIMRRCDESASGVRYFPEMTSPMQRSLLGLTVLMVVGLTVFLLSKRLGLESRRRDGLLLDMIANISGNLDRLDNGFDGISAQTGVARNRLRQLVALHRENLFVCAALRSEKQRSRASGRRPARRRRRRRFVVT</sequence>
<comment type="similarity">
    <text evidence="2 11">Belongs to the sodium:solute symporter (SSF) (TC 2.A.21) family.</text>
</comment>
<feature type="compositionally biased region" description="Basic residues" evidence="12">
    <location>
        <begin position="675"/>
        <end position="694"/>
    </location>
</feature>
<dbReference type="Pfam" id="PF00474">
    <property type="entry name" value="SSF"/>
    <property type="match status" value="1"/>
</dbReference>
<protein>
    <submittedName>
        <fullName evidence="14">Sodium-coupled monocarboxylate transporter 1</fullName>
    </submittedName>
</protein>
<comment type="subcellular location">
    <subcellularLocation>
        <location evidence="1">Cell membrane</location>
        <topology evidence="1">Multi-pass membrane protein</topology>
    </subcellularLocation>
</comment>
<keyword evidence="5 13" id="KW-0812">Transmembrane</keyword>